<name>A0A812YQ19_9DINO</name>
<sequence>MPPAELQQVHGESVDLRSPVDLLLSLIIRPPRCRYTPSKLGPSTFRIADKGHGRREDLVLQNPRGQSLQCSLFEPIPDPGQPEENWSSRDRPCVIFLHGNSSCRLEALPLLPLLLPLRISLFCFDFAGCGISEGDYVSLGWFERDDLATCIAHLRSTGKASQVALWGRSMGAVTALLHADRDPSIAALVLDSPFASLRHLATELAGRKAMLPSWAARAIIPGARAAIRARAGFDIEDLEGKSHARQCFMPALFIAARSDDFITPQHAEQLWHAYQGEKELYMTEGDHHSARSVVCRQKATLFLCRALHVPRLDALLELHVAGLRDLFGPGLPKPMQGKDLEREGSEICWQMRLVPALGQMSLSDGIRCQRPVRAEAVVELSDSKAEVGFFIRLVPAEGVLDESCAKLDELGQPRFLVVSFTAEMSMVSRVHSDTLRTLVVGPGLRDEQAVGIGLTFDVAGNLSLYADSKQLLTLDIGWGFRAELTIWSMRLRGKSGFGSVQIEDAEATLCEHLGDAVLRSRHLGHAEGVLLLSQRSLCRPLGDLGLFGCASQAGKGPYCPSSPHSPPDLDAKERADATRLCGKSPEVLIGWRVKVQGLGEGIVTAIRKRHFLPTLFQISGLLSDQLDGSSPPAKLREVPLRRQAPLLPCCAGYHFELMRKEIFFEKAALRKLLALFSTAVARSPPDASPGALLQASFQQVYSAEAYATKLESTLLRLLACSCRELSKSTAFRWLAAALNSSLLPVGSRTDEAERRLGPFMASLAEDLESVSQESARFAALYLDRAANPSVQNLELLAKLWRGSTSGKADALKMLAQHRLLAELVPRATEGLAREMAVKSVSMRTCSIRDAWSLASCGRASTSETARVAAEHLVELLRCAKVLALHMLRASPSVALLPDGSVGESAWALSARFQEGLVPLASLPHPALTVLQPLVQTVSEGLLESLGEAPACQATRDASESSEILLHLRVGIGLVGQLQSLLEGTALVSANSKSQAQRLAWTRMEPKALSLLQQLYAALKKLPKTSAPWLERVATLIARLRSYLASSGSAWDPDASRLRLKLLPLMDGLSAWAGLAPPVRCAEEFYVESLIFSAAMNRPTASRLSTRSPMELADQLASALLHRELDDQDWAKEFLVKLSLADDQVTEKADEIEIQKDAENTEASVLPTQHLFLVLEAIKALWPLSGFCHSSMAFLPAVSKYAQSIASHLEKFRGEDPPMDRRLTDSYCFCFIWKITGPEERIWEILKAATHRSQNSLHEEVEAFPEEGWTEVGILPGLLWMQGVEQHCQVRLTWTQRGVTRFAACSSQLWLLLAAVAISRSAPILAGTAPRQHLLSSLGYVFSDDTAVASSSALHFVLTPATLTRFRPKWQPDAAIAPSAALVAASGFVCAWGLNVCATAATTSSVHNFNLHRSLLQSLAGCRGTPETDWPACCHFLAVQFHGLQLLLEERGCAEQTLLAVGTALGDEAKLMLRATR</sequence>
<dbReference type="PANTHER" id="PTHR43358">
    <property type="entry name" value="ALPHA/BETA-HYDROLASE"/>
    <property type="match status" value="1"/>
</dbReference>
<dbReference type="Proteomes" id="UP000601435">
    <property type="component" value="Unassembled WGS sequence"/>
</dbReference>
<evidence type="ECO:0000313" key="3">
    <source>
        <dbReference type="Proteomes" id="UP000601435"/>
    </source>
</evidence>
<proteinExistence type="predicted"/>
<organism evidence="2 3">
    <name type="scientific">Symbiodinium necroappetens</name>
    <dbReference type="NCBI Taxonomy" id="1628268"/>
    <lineage>
        <taxon>Eukaryota</taxon>
        <taxon>Sar</taxon>
        <taxon>Alveolata</taxon>
        <taxon>Dinophyceae</taxon>
        <taxon>Suessiales</taxon>
        <taxon>Symbiodiniaceae</taxon>
        <taxon>Symbiodinium</taxon>
    </lineage>
</organism>
<comment type="caution">
    <text evidence="2">The sequence shown here is derived from an EMBL/GenBank/DDBJ whole genome shotgun (WGS) entry which is preliminary data.</text>
</comment>
<dbReference type="PANTHER" id="PTHR43358:SF4">
    <property type="entry name" value="ALPHA_BETA HYDROLASE FOLD-1 DOMAIN-CONTAINING PROTEIN"/>
    <property type="match status" value="1"/>
</dbReference>
<feature type="domain" description="Serine aminopeptidase S33" evidence="1">
    <location>
        <begin position="93"/>
        <end position="207"/>
    </location>
</feature>
<dbReference type="SUPFAM" id="SSF53474">
    <property type="entry name" value="alpha/beta-Hydrolases"/>
    <property type="match status" value="1"/>
</dbReference>
<reference evidence="2" key="1">
    <citation type="submission" date="2021-02" db="EMBL/GenBank/DDBJ databases">
        <authorList>
            <person name="Dougan E. K."/>
            <person name="Rhodes N."/>
            <person name="Thang M."/>
            <person name="Chan C."/>
        </authorList>
    </citation>
    <scope>NUCLEOTIDE SEQUENCE</scope>
</reference>
<gene>
    <name evidence="2" type="primary">yqkD</name>
    <name evidence="2" type="ORF">SNEC2469_LOCUS23191</name>
</gene>
<evidence type="ECO:0000313" key="2">
    <source>
        <dbReference type="EMBL" id="CAE7789695.1"/>
    </source>
</evidence>
<keyword evidence="3" id="KW-1185">Reference proteome</keyword>
<evidence type="ECO:0000259" key="1">
    <source>
        <dbReference type="Pfam" id="PF12146"/>
    </source>
</evidence>
<dbReference type="InterPro" id="IPR029058">
    <property type="entry name" value="AB_hydrolase_fold"/>
</dbReference>
<dbReference type="Pfam" id="PF12146">
    <property type="entry name" value="Hydrolase_4"/>
    <property type="match status" value="1"/>
</dbReference>
<dbReference type="EMBL" id="CAJNJA010043030">
    <property type="protein sequence ID" value="CAE7789695.1"/>
    <property type="molecule type" value="Genomic_DNA"/>
</dbReference>
<accession>A0A812YQ19</accession>
<dbReference type="OrthoDB" id="414661at2759"/>
<dbReference type="Gene3D" id="3.40.50.1820">
    <property type="entry name" value="alpha/beta hydrolase"/>
    <property type="match status" value="1"/>
</dbReference>
<dbReference type="InterPro" id="IPR022742">
    <property type="entry name" value="Hydrolase_4"/>
</dbReference>
<dbReference type="InterPro" id="IPR052920">
    <property type="entry name" value="DNA-binding_regulatory"/>
</dbReference>
<protein>
    <submittedName>
        <fullName evidence="2">YqkD protein</fullName>
    </submittedName>
</protein>